<reference evidence="2" key="1">
    <citation type="submission" date="2022-07" db="EMBL/GenBank/DDBJ databases">
        <title>Genome Sequence of Leucocoprinus birnbaumii.</title>
        <authorList>
            <person name="Buettner E."/>
        </authorList>
    </citation>
    <scope>NUCLEOTIDE SEQUENCE</scope>
    <source>
        <strain evidence="2">VT141</strain>
    </source>
</reference>
<gene>
    <name evidence="2" type="ORF">NP233_g8419</name>
</gene>
<proteinExistence type="inferred from homology"/>
<dbReference type="Pfam" id="PF00797">
    <property type="entry name" value="Acetyltransf_2"/>
    <property type="match status" value="1"/>
</dbReference>
<comment type="caution">
    <text evidence="2">The sequence shown here is derived from an EMBL/GenBank/DDBJ whole genome shotgun (WGS) entry which is preliminary data.</text>
</comment>
<dbReference type="SUPFAM" id="SSF54001">
    <property type="entry name" value="Cysteine proteinases"/>
    <property type="match status" value="1"/>
</dbReference>
<keyword evidence="3" id="KW-1185">Reference proteome</keyword>
<dbReference type="Proteomes" id="UP001213000">
    <property type="component" value="Unassembled WGS sequence"/>
</dbReference>
<name>A0AAD5YTS4_9AGAR</name>
<dbReference type="PANTHER" id="PTHR11786">
    <property type="entry name" value="N-HYDROXYARYLAMINE O-ACETYLTRANSFERASE"/>
    <property type="match status" value="1"/>
</dbReference>
<dbReference type="InterPro" id="IPR053710">
    <property type="entry name" value="Arylamine_NAT_domain_sf"/>
</dbReference>
<organism evidence="2 3">
    <name type="scientific">Leucocoprinus birnbaumii</name>
    <dbReference type="NCBI Taxonomy" id="56174"/>
    <lineage>
        <taxon>Eukaryota</taxon>
        <taxon>Fungi</taxon>
        <taxon>Dikarya</taxon>
        <taxon>Basidiomycota</taxon>
        <taxon>Agaricomycotina</taxon>
        <taxon>Agaricomycetes</taxon>
        <taxon>Agaricomycetidae</taxon>
        <taxon>Agaricales</taxon>
        <taxon>Agaricineae</taxon>
        <taxon>Agaricaceae</taxon>
        <taxon>Leucocoprinus</taxon>
    </lineage>
</organism>
<protein>
    <recommendedName>
        <fullName evidence="4">Arylamine N-acetyltransferase</fullName>
    </recommendedName>
</protein>
<dbReference type="PANTHER" id="PTHR11786:SF0">
    <property type="entry name" value="ARYLAMINE N-ACETYLTRANSFERASE 4-RELATED"/>
    <property type="match status" value="1"/>
</dbReference>
<dbReference type="InterPro" id="IPR038765">
    <property type="entry name" value="Papain-like_cys_pep_sf"/>
</dbReference>
<dbReference type="AlphaFoldDB" id="A0AAD5YTS4"/>
<evidence type="ECO:0008006" key="4">
    <source>
        <dbReference type="Google" id="ProtNLM"/>
    </source>
</evidence>
<evidence type="ECO:0000256" key="1">
    <source>
        <dbReference type="ARBA" id="ARBA00006547"/>
    </source>
</evidence>
<dbReference type="Gene3D" id="3.30.2140.20">
    <property type="match status" value="2"/>
</dbReference>
<accession>A0AAD5YTS4</accession>
<dbReference type="GO" id="GO:0016407">
    <property type="term" value="F:acetyltransferase activity"/>
    <property type="evidence" value="ECO:0007669"/>
    <property type="project" value="InterPro"/>
</dbReference>
<evidence type="ECO:0000313" key="3">
    <source>
        <dbReference type="Proteomes" id="UP001213000"/>
    </source>
</evidence>
<dbReference type="InterPro" id="IPR001447">
    <property type="entry name" value="Arylamine_N-AcTrfase"/>
</dbReference>
<comment type="similarity">
    <text evidence="1">Belongs to the arylamine N-acetyltransferase family.</text>
</comment>
<sequence length="269" mass="30875">MFRHVLSMFKSTNQPYPNNGTLRNGTRIRKLPSKFTSGQVSQYLSVIEYNPTYSAEDIAASAFPVNLETLGRIMLLHHLTFPFENTQMHYTPEHDMQVIPRLLLPRFLEDKNGSYCFGHHGILLEVLRGLGFRLDTPDPSAGQWVLEVGHRKSIDAPETWKRLFAFPETECWITDTLYASYVVSKATELQTVFNETVICVKVYTVDEGVDNLSSRRVKKSFGAKSEVMRTFESELDRIRALREIFGIKIRDEDEEYIKGREAALDVQST</sequence>
<evidence type="ECO:0000313" key="2">
    <source>
        <dbReference type="EMBL" id="KAJ3564237.1"/>
    </source>
</evidence>
<dbReference type="EMBL" id="JANIEX010000679">
    <property type="protein sequence ID" value="KAJ3564237.1"/>
    <property type="molecule type" value="Genomic_DNA"/>
</dbReference>